<name>A0AA88WAI0_9ASTE</name>
<evidence type="ECO:0000313" key="4">
    <source>
        <dbReference type="Proteomes" id="UP001188597"/>
    </source>
</evidence>
<gene>
    <name evidence="3" type="ORF">RJ639_042952</name>
</gene>
<proteinExistence type="predicted"/>
<comment type="caution">
    <text evidence="3">The sequence shown here is derived from an EMBL/GenBank/DDBJ whole genome shotgun (WGS) entry which is preliminary data.</text>
</comment>
<keyword evidence="4" id="KW-1185">Reference proteome</keyword>
<dbReference type="EMBL" id="JAVXUP010000621">
    <property type="protein sequence ID" value="KAK3024041.1"/>
    <property type="molecule type" value="Genomic_DNA"/>
</dbReference>
<feature type="non-terminal residue" evidence="3">
    <location>
        <position position="250"/>
    </location>
</feature>
<dbReference type="Proteomes" id="UP001188597">
    <property type="component" value="Unassembled WGS sequence"/>
</dbReference>
<accession>A0AA88WAI0</accession>
<dbReference type="PANTHER" id="PTHR34554">
    <property type="entry name" value="RGS1-HXK1-INTERACTING PROTEIN 1"/>
    <property type="match status" value="1"/>
</dbReference>
<feature type="region of interest" description="Disordered" evidence="2">
    <location>
        <begin position="1"/>
        <end position="45"/>
    </location>
</feature>
<dbReference type="InterPro" id="IPR053284">
    <property type="entry name" value="RGS1-HXK1_interactor"/>
</dbReference>
<evidence type="ECO:0000313" key="3">
    <source>
        <dbReference type="EMBL" id="KAK3024041.1"/>
    </source>
</evidence>
<keyword evidence="1" id="KW-0175">Coiled coil</keyword>
<feature type="coiled-coil region" evidence="1">
    <location>
        <begin position="149"/>
        <end position="190"/>
    </location>
</feature>
<sequence>MADMPASPPAMNADDTLGAAGQGRHPHHPPSLQQQEEVTEGVQSSSSSWRSYISQDLPRTVIQSTDSAIRSARSFHHDSSTHIRTFQDFIPYLKAQYRTYENAFFKKVKDELVTAGEHPALAGGIAVTAGLLLMRGPRRFLFRHTLGRLQNEEAQFVRAEKNVKQLNLSVDVMKNESRKLLERAALAEKDMKHGHTDLMNAGNQIQSLAKSVFRAEAEAAGCFHGVISPAAEDCYRQESNEDFRIGCFRV</sequence>
<evidence type="ECO:0000256" key="1">
    <source>
        <dbReference type="SAM" id="Coils"/>
    </source>
</evidence>
<protein>
    <submittedName>
        <fullName evidence="3">Uncharacterized protein</fullName>
    </submittedName>
</protein>
<reference evidence="3" key="1">
    <citation type="submission" date="2022-12" db="EMBL/GenBank/DDBJ databases">
        <title>Draft genome assemblies for two species of Escallonia (Escalloniales).</title>
        <authorList>
            <person name="Chanderbali A."/>
            <person name="Dervinis C."/>
            <person name="Anghel I."/>
            <person name="Soltis D."/>
            <person name="Soltis P."/>
            <person name="Zapata F."/>
        </authorList>
    </citation>
    <scope>NUCLEOTIDE SEQUENCE</scope>
    <source>
        <strain evidence="3">UCBG64.0493</strain>
        <tissue evidence="3">Leaf</tissue>
    </source>
</reference>
<dbReference type="AlphaFoldDB" id="A0AA88WAI0"/>
<organism evidence="3 4">
    <name type="scientific">Escallonia herrerae</name>
    <dbReference type="NCBI Taxonomy" id="1293975"/>
    <lineage>
        <taxon>Eukaryota</taxon>
        <taxon>Viridiplantae</taxon>
        <taxon>Streptophyta</taxon>
        <taxon>Embryophyta</taxon>
        <taxon>Tracheophyta</taxon>
        <taxon>Spermatophyta</taxon>
        <taxon>Magnoliopsida</taxon>
        <taxon>eudicotyledons</taxon>
        <taxon>Gunneridae</taxon>
        <taxon>Pentapetalae</taxon>
        <taxon>asterids</taxon>
        <taxon>campanulids</taxon>
        <taxon>Escalloniales</taxon>
        <taxon>Escalloniaceae</taxon>
        <taxon>Escallonia</taxon>
    </lineage>
</organism>
<dbReference type="PANTHER" id="PTHR34554:SF2">
    <property type="entry name" value="RGS1-HXK1-INTERACTING PROTEIN 1"/>
    <property type="match status" value="1"/>
</dbReference>
<evidence type="ECO:0000256" key="2">
    <source>
        <dbReference type="SAM" id="MobiDB-lite"/>
    </source>
</evidence>